<dbReference type="RefSeq" id="WP_090725741.1">
    <property type="nucleotide sequence ID" value="NZ_FOOU01000003.1"/>
</dbReference>
<dbReference type="PANTHER" id="PTHR10869:SF247">
    <property type="entry name" value="FE2OG DIOXYGENASE DOMAIN-CONTAINING PROTEIN"/>
    <property type="match status" value="1"/>
</dbReference>
<comment type="cofactor">
    <cofactor evidence="1">
        <name>L-ascorbate</name>
        <dbReference type="ChEBI" id="CHEBI:38290"/>
    </cofactor>
</comment>
<dbReference type="GO" id="GO:0031418">
    <property type="term" value="F:L-ascorbic acid binding"/>
    <property type="evidence" value="ECO:0007669"/>
    <property type="project" value="UniProtKB-KW"/>
</dbReference>
<sequence length="260" mass="29049">MNTTTNPFYIVARESGSMRNDLPLWGSRVENPLLLQELPATSQQAVSRIEVAGVPGAFQLLNILTSEECKAFVDAAETMGFTEDASVSLGRNVRHNMNLNWIVDSATERLIWSRAATKFSDDTTHFWAKEPLGLNQRFRFYRYEKGDFFSMHTDGAWPGSQIINGQPVADAFGDRYSLYTFLIFLSDDFVGGETQFMVDKNDPTRPARKTLDASLKGIRTPAGGALCFPHGTHPLQCLHASEEVAKGKKYIIRTDVLFSL</sequence>
<dbReference type="PROSITE" id="PS51471">
    <property type="entry name" value="FE2OG_OXY"/>
    <property type="match status" value="1"/>
</dbReference>
<dbReference type="InterPro" id="IPR045054">
    <property type="entry name" value="P4HA-like"/>
</dbReference>
<feature type="domain" description="Fe2OG dioxygenase" evidence="7">
    <location>
        <begin position="133"/>
        <end position="260"/>
    </location>
</feature>
<keyword evidence="6" id="KW-0408">Iron</keyword>
<evidence type="ECO:0000256" key="4">
    <source>
        <dbReference type="ARBA" id="ARBA00022964"/>
    </source>
</evidence>
<dbReference type="EMBL" id="FOOU01000003">
    <property type="protein sequence ID" value="SFG09150.1"/>
    <property type="molecule type" value="Genomic_DNA"/>
</dbReference>
<dbReference type="Gene3D" id="2.60.120.620">
    <property type="entry name" value="q2cbj1_9rhob like domain"/>
    <property type="match status" value="1"/>
</dbReference>
<keyword evidence="2" id="KW-0479">Metal-binding</keyword>
<proteinExistence type="predicted"/>
<evidence type="ECO:0000256" key="6">
    <source>
        <dbReference type="ARBA" id="ARBA00023004"/>
    </source>
</evidence>
<dbReference type="InterPro" id="IPR006620">
    <property type="entry name" value="Pro_4_hyd_alph"/>
</dbReference>
<evidence type="ECO:0000256" key="3">
    <source>
        <dbReference type="ARBA" id="ARBA00022896"/>
    </source>
</evidence>
<protein>
    <submittedName>
        <fullName evidence="8">Predicted 2-oxoglutarate-and Fe(II)-dependent dioxygenase YbiX</fullName>
    </submittedName>
</protein>
<dbReference type="Proteomes" id="UP000198623">
    <property type="component" value="Unassembled WGS sequence"/>
</dbReference>
<dbReference type="InterPro" id="IPR005123">
    <property type="entry name" value="Oxoglu/Fe-dep_dioxygenase_dom"/>
</dbReference>
<name>A0A1I2P1A4_9GAMM</name>
<organism evidence="8 9">
    <name type="scientific">Neptunomonas qingdaonensis</name>
    <dbReference type="NCBI Taxonomy" id="1045558"/>
    <lineage>
        <taxon>Bacteria</taxon>
        <taxon>Pseudomonadati</taxon>
        <taxon>Pseudomonadota</taxon>
        <taxon>Gammaproteobacteria</taxon>
        <taxon>Oceanospirillales</taxon>
        <taxon>Oceanospirillaceae</taxon>
        <taxon>Neptunomonas</taxon>
    </lineage>
</organism>
<evidence type="ECO:0000259" key="7">
    <source>
        <dbReference type="PROSITE" id="PS51471"/>
    </source>
</evidence>
<accession>A0A1I2P1A4</accession>
<dbReference type="OrthoDB" id="269774at2"/>
<dbReference type="PANTHER" id="PTHR10869">
    <property type="entry name" value="PROLYL 4-HYDROXYLASE ALPHA SUBUNIT"/>
    <property type="match status" value="1"/>
</dbReference>
<keyword evidence="3" id="KW-0847">Vitamin C</keyword>
<evidence type="ECO:0000256" key="1">
    <source>
        <dbReference type="ARBA" id="ARBA00001961"/>
    </source>
</evidence>
<gene>
    <name evidence="8" type="ORF">SAMN05216175_103193</name>
</gene>
<dbReference type="GO" id="GO:0004656">
    <property type="term" value="F:procollagen-proline 4-dioxygenase activity"/>
    <property type="evidence" value="ECO:0007669"/>
    <property type="project" value="TreeGrafter"/>
</dbReference>
<dbReference type="GO" id="GO:0005506">
    <property type="term" value="F:iron ion binding"/>
    <property type="evidence" value="ECO:0007669"/>
    <property type="project" value="InterPro"/>
</dbReference>
<reference evidence="9" key="1">
    <citation type="submission" date="2016-10" db="EMBL/GenBank/DDBJ databases">
        <authorList>
            <person name="Varghese N."/>
            <person name="Submissions S."/>
        </authorList>
    </citation>
    <scope>NUCLEOTIDE SEQUENCE [LARGE SCALE GENOMIC DNA]</scope>
    <source>
        <strain evidence="9">CGMCC 1.10971</strain>
    </source>
</reference>
<keyword evidence="4 8" id="KW-0223">Dioxygenase</keyword>
<dbReference type="AlphaFoldDB" id="A0A1I2P1A4"/>
<evidence type="ECO:0000313" key="8">
    <source>
        <dbReference type="EMBL" id="SFG09150.1"/>
    </source>
</evidence>
<evidence type="ECO:0000256" key="5">
    <source>
        <dbReference type="ARBA" id="ARBA00023002"/>
    </source>
</evidence>
<evidence type="ECO:0000313" key="9">
    <source>
        <dbReference type="Proteomes" id="UP000198623"/>
    </source>
</evidence>
<keyword evidence="5" id="KW-0560">Oxidoreductase</keyword>
<keyword evidence="9" id="KW-1185">Reference proteome</keyword>
<dbReference type="SMART" id="SM00702">
    <property type="entry name" value="P4Hc"/>
    <property type="match status" value="1"/>
</dbReference>
<dbReference type="STRING" id="1045558.SAMN05216175_103193"/>
<evidence type="ECO:0000256" key="2">
    <source>
        <dbReference type="ARBA" id="ARBA00022723"/>
    </source>
</evidence>